<evidence type="ECO:0000259" key="3">
    <source>
        <dbReference type="PROSITE" id="PS50893"/>
    </source>
</evidence>
<dbReference type="CDD" id="cd03221">
    <property type="entry name" value="ABCF_EF-3"/>
    <property type="match status" value="2"/>
</dbReference>
<evidence type="ECO:0000256" key="1">
    <source>
        <dbReference type="ARBA" id="ARBA00022741"/>
    </source>
</evidence>
<dbReference type="Proteomes" id="UP000674938">
    <property type="component" value="Unassembled WGS sequence"/>
</dbReference>
<protein>
    <submittedName>
        <fullName evidence="4">ABC-F family ATP-binding cassette domain-containing protein</fullName>
    </submittedName>
</protein>
<dbReference type="RefSeq" id="WP_209527647.1">
    <property type="nucleotide sequence ID" value="NZ_JAEEGA010000006.1"/>
</dbReference>
<dbReference type="GO" id="GO:0005524">
    <property type="term" value="F:ATP binding"/>
    <property type="evidence" value="ECO:0007669"/>
    <property type="project" value="UniProtKB-KW"/>
</dbReference>
<sequence length="513" mass="58024">MSILTIEDLNYALPDKVLYQEGNVTLNRGEHMGLVGKNGAGKSTLIKILIGEVLADSGKITWQNHVKLGYLEQYLLIEEGQTIREFLRTSFKFLYDLEKEIEGLYADYGESLADDLLEKAGKKQEILEQSGFYAIEQRIEKMAFGLGIAAIGMEKKLSELSGGQKSKVFLAKLLLEEPDVLLLDEPTNYLDDTHVQWLAGFLNDFAGSYLVISHDYQFLNEITNCICDIEFGRLQKYPGNLKKALKLKEIANENYLKEYHAQQEKIDKLENYIRKYKAGSRSTIAKSREKQLNKIDRLSAPERVYQSAFEFPHAPILANYLIETKNLAIGYKHALLPTIDLIVQRGEKIAINGFNGIGKSTLLKTLIGEIPALGGNVILPEGLEINYFSQELNWPNQSLTPFDYVREAYPTLLDKEIRTQLARSGIHDDNVKKAMKFLSGGEQTKVKLCIMTMIKSNLLILDEPTNHLDTDTKRALRQALDAYEGTMLIVSHEADFYENLVDRIVNIEDLQAG</sequence>
<evidence type="ECO:0000313" key="4">
    <source>
        <dbReference type="EMBL" id="MBP1041581.1"/>
    </source>
</evidence>
<dbReference type="InterPro" id="IPR027417">
    <property type="entry name" value="P-loop_NTPase"/>
</dbReference>
<dbReference type="Pfam" id="PF12848">
    <property type="entry name" value="ABC_tran_Xtn"/>
    <property type="match status" value="1"/>
</dbReference>
<dbReference type="PROSITE" id="PS00211">
    <property type="entry name" value="ABC_TRANSPORTER_1"/>
    <property type="match status" value="2"/>
</dbReference>
<keyword evidence="5" id="KW-1185">Reference proteome</keyword>
<feature type="domain" description="ABC transporter" evidence="3">
    <location>
        <begin position="316"/>
        <end position="512"/>
    </location>
</feature>
<dbReference type="PROSITE" id="PS50893">
    <property type="entry name" value="ABC_TRANSPORTER_2"/>
    <property type="match status" value="2"/>
</dbReference>
<dbReference type="Pfam" id="PF00005">
    <property type="entry name" value="ABC_tran"/>
    <property type="match status" value="2"/>
</dbReference>
<proteinExistence type="predicted"/>
<dbReference type="FunFam" id="3.40.50.300:FF:000011">
    <property type="entry name" value="Putative ABC transporter ATP-binding component"/>
    <property type="match status" value="1"/>
</dbReference>
<accession>A0A940P8E6</accession>
<dbReference type="InterPro" id="IPR017871">
    <property type="entry name" value="ABC_transporter-like_CS"/>
</dbReference>
<keyword evidence="1" id="KW-0547">Nucleotide-binding</keyword>
<dbReference type="SMART" id="SM00382">
    <property type="entry name" value="AAA"/>
    <property type="match status" value="2"/>
</dbReference>
<evidence type="ECO:0000256" key="2">
    <source>
        <dbReference type="ARBA" id="ARBA00022840"/>
    </source>
</evidence>
<dbReference type="Gene3D" id="3.40.50.300">
    <property type="entry name" value="P-loop containing nucleotide triphosphate hydrolases"/>
    <property type="match status" value="2"/>
</dbReference>
<organism evidence="4 5">
    <name type="scientific">Vagococcus allomyrinae</name>
    <dbReference type="NCBI Taxonomy" id="2794353"/>
    <lineage>
        <taxon>Bacteria</taxon>
        <taxon>Bacillati</taxon>
        <taxon>Bacillota</taxon>
        <taxon>Bacilli</taxon>
        <taxon>Lactobacillales</taxon>
        <taxon>Enterococcaceae</taxon>
        <taxon>Vagococcus</taxon>
    </lineage>
</organism>
<dbReference type="AlphaFoldDB" id="A0A940P8E6"/>
<comment type="caution">
    <text evidence="4">The sequence shown here is derived from an EMBL/GenBank/DDBJ whole genome shotgun (WGS) entry which is preliminary data.</text>
</comment>
<dbReference type="InterPro" id="IPR051309">
    <property type="entry name" value="ABCF_ATPase"/>
</dbReference>
<dbReference type="InterPro" id="IPR003593">
    <property type="entry name" value="AAA+_ATPase"/>
</dbReference>
<dbReference type="PANTHER" id="PTHR42855:SF2">
    <property type="entry name" value="DRUG RESISTANCE ABC TRANSPORTER,ATP-BINDING PROTEIN"/>
    <property type="match status" value="1"/>
</dbReference>
<dbReference type="SUPFAM" id="SSF52540">
    <property type="entry name" value="P-loop containing nucleoside triphosphate hydrolases"/>
    <property type="match status" value="2"/>
</dbReference>
<name>A0A940P8E6_9ENTE</name>
<dbReference type="InterPro" id="IPR032781">
    <property type="entry name" value="ABC_tran_Xtn"/>
</dbReference>
<reference evidence="4" key="1">
    <citation type="submission" date="2020-12" db="EMBL/GenBank/DDBJ databases">
        <title>Vagococcus allomyrinae sp. nov. and Enterococcus lavae sp. nov., isolated from the larvae of Allomyrina dichotoma.</title>
        <authorList>
            <person name="Lee S.D."/>
        </authorList>
    </citation>
    <scope>NUCLEOTIDE SEQUENCE</scope>
    <source>
        <strain evidence="4">BWB3-3</strain>
    </source>
</reference>
<keyword evidence="2 4" id="KW-0067">ATP-binding</keyword>
<feature type="domain" description="ABC transporter" evidence="3">
    <location>
        <begin position="4"/>
        <end position="256"/>
    </location>
</feature>
<evidence type="ECO:0000313" key="5">
    <source>
        <dbReference type="Proteomes" id="UP000674938"/>
    </source>
</evidence>
<dbReference type="EMBL" id="JAEEGA010000006">
    <property type="protein sequence ID" value="MBP1041581.1"/>
    <property type="molecule type" value="Genomic_DNA"/>
</dbReference>
<dbReference type="GO" id="GO:0016887">
    <property type="term" value="F:ATP hydrolysis activity"/>
    <property type="evidence" value="ECO:0007669"/>
    <property type="project" value="InterPro"/>
</dbReference>
<dbReference type="PANTHER" id="PTHR42855">
    <property type="entry name" value="ABC TRANSPORTER ATP-BINDING SUBUNIT"/>
    <property type="match status" value="1"/>
</dbReference>
<dbReference type="InterPro" id="IPR003439">
    <property type="entry name" value="ABC_transporter-like_ATP-bd"/>
</dbReference>
<gene>
    <name evidence="4" type="ORF">I6N95_11240</name>
</gene>